<dbReference type="InterPro" id="IPR009875">
    <property type="entry name" value="PilZ_domain"/>
</dbReference>
<keyword evidence="3" id="KW-1185">Reference proteome</keyword>
<proteinExistence type="predicted"/>
<dbReference type="RefSeq" id="WP_380889911.1">
    <property type="nucleotide sequence ID" value="NZ_JBHUDY010000001.1"/>
</dbReference>
<comment type="caution">
    <text evidence="2">The sequence shown here is derived from an EMBL/GenBank/DDBJ whole genome shotgun (WGS) entry which is preliminary data.</text>
</comment>
<evidence type="ECO:0000313" key="2">
    <source>
        <dbReference type="EMBL" id="MFD1612734.1"/>
    </source>
</evidence>
<dbReference type="EMBL" id="JBHUDY010000001">
    <property type="protein sequence ID" value="MFD1612734.1"/>
    <property type="molecule type" value="Genomic_DNA"/>
</dbReference>
<evidence type="ECO:0000259" key="1">
    <source>
        <dbReference type="Pfam" id="PF07238"/>
    </source>
</evidence>
<accession>A0ABW4I444</accession>
<dbReference type="Pfam" id="PF07238">
    <property type="entry name" value="PilZ"/>
    <property type="match status" value="2"/>
</dbReference>
<gene>
    <name evidence="2" type="ORF">ACFSCW_13070</name>
</gene>
<name>A0ABW4I444_9SPHN</name>
<sequence length="204" mass="22621">MLKRLKSFLADTEPDDVENSDKRQHKRHSVLLQATLYPIDAYCEAVVHDLSETGLMGEAEITLTVGQVVHLTVEKATLTGAVRWTRGQRFGLALIGSNEIWTTLSEMEHGHKEGHQPRNRRVRLDTPAQLRTGRPPRPVTVRNLSQRGMLVDSAGALEPGQHVLVHINKRELIAGTVQWCNGAGRLGVRSDEPIGILSIVYSEA</sequence>
<dbReference type="Gene3D" id="2.40.10.220">
    <property type="entry name" value="predicted glycosyltransferase like domains"/>
    <property type="match status" value="1"/>
</dbReference>
<reference evidence="3" key="1">
    <citation type="journal article" date="2019" name="Int. J. Syst. Evol. Microbiol.">
        <title>The Global Catalogue of Microorganisms (GCM) 10K type strain sequencing project: providing services to taxonomists for standard genome sequencing and annotation.</title>
        <authorList>
            <consortium name="The Broad Institute Genomics Platform"/>
            <consortium name="The Broad Institute Genome Sequencing Center for Infectious Disease"/>
            <person name="Wu L."/>
            <person name="Ma J."/>
        </authorList>
    </citation>
    <scope>NUCLEOTIDE SEQUENCE [LARGE SCALE GENOMIC DNA]</scope>
    <source>
        <strain evidence="3">CGMCC 1.16275</strain>
    </source>
</reference>
<feature type="domain" description="PilZ" evidence="1">
    <location>
        <begin position="21"/>
        <end position="94"/>
    </location>
</feature>
<protein>
    <submittedName>
        <fullName evidence="2">PilZ domain-containing protein</fullName>
    </submittedName>
</protein>
<dbReference type="Proteomes" id="UP001597115">
    <property type="component" value="Unassembled WGS sequence"/>
</dbReference>
<organism evidence="2 3">
    <name type="scientific">Sphingomonas tabacisoli</name>
    <dbReference type="NCBI Taxonomy" id="2249466"/>
    <lineage>
        <taxon>Bacteria</taxon>
        <taxon>Pseudomonadati</taxon>
        <taxon>Pseudomonadota</taxon>
        <taxon>Alphaproteobacteria</taxon>
        <taxon>Sphingomonadales</taxon>
        <taxon>Sphingomonadaceae</taxon>
        <taxon>Sphingomonas</taxon>
    </lineage>
</organism>
<feature type="domain" description="PilZ" evidence="1">
    <location>
        <begin position="118"/>
        <end position="189"/>
    </location>
</feature>
<evidence type="ECO:0000313" key="3">
    <source>
        <dbReference type="Proteomes" id="UP001597115"/>
    </source>
</evidence>
<dbReference type="SUPFAM" id="SSF141371">
    <property type="entry name" value="PilZ domain-like"/>
    <property type="match status" value="2"/>
</dbReference>